<evidence type="ECO:0000256" key="3">
    <source>
        <dbReference type="ARBA" id="ARBA00023143"/>
    </source>
</evidence>
<dbReference type="InterPro" id="IPR001029">
    <property type="entry name" value="Flagellin_N"/>
</dbReference>
<organism evidence="7 8">
    <name type="scientific">Paenibacillus paeoniae</name>
    <dbReference type="NCBI Taxonomy" id="2292705"/>
    <lineage>
        <taxon>Bacteria</taxon>
        <taxon>Bacillati</taxon>
        <taxon>Bacillota</taxon>
        <taxon>Bacilli</taxon>
        <taxon>Bacillales</taxon>
        <taxon>Paenibacillaceae</taxon>
        <taxon>Paenibacillus</taxon>
    </lineage>
</organism>
<evidence type="ECO:0000256" key="4">
    <source>
        <dbReference type="RuleBase" id="RU362073"/>
    </source>
</evidence>
<dbReference type="GO" id="GO:0009288">
    <property type="term" value="C:bacterial-type flagellum"/>
    <property type="evidence" value="ECO:0007669"/>
    <property type="project" value="UniProtKB-SubCell"/>
</dbReference>
<comment type="caution">
    <text evidence="7">The sequence shown here is derived from an EMBL/GenBank/DDBJ whole genome shotgun (WGS) entry which is preliminary data.</text>
</comment>
<dbReference type="AlphaFoldDB" id="A0A371P5M3"/>
<evidence type="ECO:0000313" key="7">
    <source>
        <dbReference type="EMBL" id="REK71254.1"/>
    </source>
</evidence>
<name>A0A371P5M3_9BACL</name>
<dbReference type="Pfam" id="PF00700">
    <property type="entry name" value="Flagellin_C"/>
    <property type="match status" value="1"/>
</dbReference>
<keyword evidence="8" id="KW-1185">Reference proteome</keyword>
<evidence type="ECO:0000256" key="1">
    <source>
        <dbReference type="ARBA" id="ARBA00005709"/>
    </source>
</evidence>
<comment type="subcellular location">
    <subcellularLocation>
        <location evidence="4">Secreted</location>
    </subcellularLocation>
    <subcellularLocation>
        <location evidence="4">Bacterial flagellum</location>
    </subcellularLocation>
</comment>
<dbReference type="Gene3D" id="1.20.1330.10">
    <property type="entry name" value="f41 fragment of flagellin, N-terminal domain"/>
    <property type="match status" value="2"/>
</dbReference>
<comment type="function">
    <text evidence="4">Flagellin is the subunit protein which polymerizes to form the filaments of bacterial flagella.</text>
</comment>
<dbReference type="Pfam" id="PF00669">
    <property type="entry name" value="Flagellin_N"/>
    <property type="match status" value="1"/>
</dbReference>
<dbReference type="Proteomes" id="UP000261905">
    <property type="component" value="Unassembled WGS sequence"/>
</dbReference>
<sequence>MRIMSNLSALNASNNMRVTNNNKSKTMEKLSSGLRINRAADDAAGLAISEKMRGQIRGLEQASRNIQDGMSLIQTAEGAMQEIHAMLQRMNELAIQSANGTYSDSDRSNIHTELEQLQEEMNNIAENTKFNGIKLLNGDFSIGTEGNHTQISGSKILSGIIKVDTSNDTFHFSLDNGSFSIALNHGSYFPADLISNINALLSGNNIDLKASLINGRLSFNQVLPGDYPIYNISGNGINHMLLGQVGTQPQYVVAGEALLTPSITITAGVNDRLTFDVDGTSYSITLDDGIYEVPRYADAKTSPLTVQINRKLAELNVPVVAGYGGFVGRHPSIPGEVYSTCLTFKGHVGSIDNIGGSASDTLFGDLWVDKLEGGTPSKVFGVSNLSSGIEIKSGINDEIVIDINGTIKTYILSAGDYDAVSLINELNSEWSMDNVVATLSNGKIELSQNDGFKMTIEGGALAKELFFSYVGGIDEDEQSKRGIVIQTGAMTGETLALDMPDVTSVSLGMTGLNVSTTAGATFAIETLQNAINQVSAERAKMGAYQNRLEYTGNNVMNYTENLSMSESRIRDADMAKEMVKLTINQLLSDSGQAMLTQANALPKSILNLLS</sequence>
<reference evidence="7 8" key="1">
    <citation type="submission" date="2018-08" db="EMBL/GenBank/DDBJ databases">
        <title>Paenibacillus sp. M4BSY-1, whole genome shotgun sequence.</title>
        <authorList>
            <person name="Tuo L."/>
        </authorList>
    </citation>
    <scope>NUCLEOTIDE SEQUENCE [LARGE SCALE GENOMIC DNA]</scope>
    <source>
        <strain evidence="7 8">M4BSY-1</strain>
    </source>
</reference>
<feature type="domain" description="Flagellin N-terminal" evidence="5">
    <location>
        <begin position="3"/>
        <end position="139"/>
    </location>
</feature>
<dbReference type="EMBL" id="QUBQ01000006">
    <property type="protein sequence ID" value="REK71254.1"/>
    <property type="molecule type" value="Genomic_DNA"/>
</dbReference>
<dbReference type="PRINTS" id="PR00207">
    <property type="entry name" value="FLAGELLIN"/>
</dbReference>
<comment type="similarity">
    <text evidence="1 4">Belongs to the bacterial flagellin family.</text>
</comment>
<dbReference type="InterPro" id="IPR042187">
    <property type="entry name" value="Flagellin_C_sub2"/>
</dbReference>
<accession>A0A371P5M3</accession>
<evidence type="ECO:0000259" key="6">
    <source>
        <dbReference type="Pfam" id="PF00700"/>
    </source>
</evidence>
<dbReference type="InterPro" id="IPR001492">
    <property type="entry name" value="Flagellin"/>
</dbReference>
<dbReference type="SUPFAM" id="SSF64518">
    <property type="entry name" value="Phase 1 flagellin"/>
    <property type="match status" value="1"/>
</dbReference>
<evidence type="ECO:0000313" key="8">
    <source>
        <dbReference type="Proteomes" id="UP000261905"/>
    </source>
</evidence>
<dbReference type="GO" id="GO:0005576">
    <property type="term" value="C:extracellular region"/>
    <property type="evidence" value="ECO:0007669"/>
    <property type="project" value="UniProtKB-SubCell"/>
</dbReference>
<dbReference type="PANTHER" id="PTHR42792:SF2">
    <property type="entry name" value="FLAGELLIN"/>
    <property type="match status" value="1"/>
</dbReference>
<protein>
    <recommendedName>
        <fullName evidence="2 4">Flagellin</fullName>
    </recommendedName>
</protein>
<dbReference type="OrthoDB" id="9796789at2"/>
<keyword evidence="3 4" id="KW-0975">Bacterial flagellum</keyword>
<dbReference type="Gene3D" id="6.10.10.10">
    <property type="entry name" value="Flagellar export chaperone, C-terminal domain"/>
    <property type="match status" value="1"/>
</dbReference>
<evidence type="ECO:0000259" key="5">
    <source>
        <dbReference type="Pfam" id="PF00669"/>
    </source>
</evidence>
<dbReference type="RefSeq" id="WP_116049282.1">
    <property type="nucleotide sequence ID" value="NZ_QUBQ01000006.1"/>
</dbReference>
<gene>
    <name evidence="7" type="ORF">DX130_22690</name>
</gene>
<keyword evidence="4" id="KW-0964">Secreted</keyword>
<evidence type="ECO:0000256" key="2">
    <source>
        <dbReference type="ARBA" id="ARBA00020110"/>
    </source>
</evidence>
<dbReference type="PANTHER" id="PTHR42792">
    <property type="entry name" value="FLAGELLIN"/>
    <property type="match status" value="1"/>
</dbReference>
<dbReference type="GO" id="GO:0005198">
    <property type="term" value="F:structural molecule activity"/>
    <property type="evidence" value="ECO:0007669"/>
    <property type="project" value="UniProtKB-UniRule"/>
</dbReference>
<feature type="domain" description="Flagellin C-terminal" evidence="6">
    <location>
        <begin position="525"/>
        <end position="609"/>
    </location>
</feature>
<dbReference type="InterPro" id="IPR046358">
    <property type="entry name" value="Flagellin_C"/>
</dbReference>
<proteinExistence type="inferred from homology"/>